<keyword evidence="3" id="KW-1185">Reference proteome</keyword>
<dbReference type="OMA" id="MGAIRTY"/>
<feature type="transmembrane region" description="Helical" evidence="1">
    <location>
        <begin position="104"/>
        <end position="123"/>
    </location>
</feature>
<dbReference type="AlphaFoldDB" id="S7Q0I1"/>
<dbReference type="KEGG" id="gtr:GLOTRDRAFT_16861"/>
<keyword evidence="1" id="KW-0472">Membrane</keyword>
<feature type="non-terminal residue" evidence="2">
    <location>
        <position position="126"/>
    </location>
</feature>
<dbReference type="RefSeq" id="XP_007868151.1">
    <property type="nucleotide sequence ID" value="XM_007869960.1"/>
</dbReference>
<feature type="non-terminal residue" evidence="2">
    <location>
        <position position="1"/>
    </location>
</feature>
<dbReference type="OrthoDB" id="3346544at2759"/>
<gene>
    <name evidence="2" type="ORF">GLOTRDRAFT_16861</name>
</gene>
<evidence type="ECO:0000313" key="3">
    <source>
        <dbReference type="Proteomes" id="UP000030669"/>
    </source>
</evidence>
<organism evidence="2 3">
    <name type="scientific">Gloeophyllum trabeum (strain ATCC 11539 / FP-39264 / Madison 617)</name>
    <name type="common">Brown rot fungus</name>
    <dbReference type="NCBI Taxonomy" id="670483"/>
    <lineage>
        <taxon>Eukaryota</taxon>
        <taxon>Fungi</taxon>
        <taxon>Dikarya</taxon>
        <taxon>Basidiomycota</taxon>
        <taxon>Agaricomycotina</taxon>
        <taxon>Agaricomycetes</taxon>
        <taxon>Gloeophyllales</taxon>
        <taxon>Gloeophyllaceae</taxon>
        <taxon>Gloeophyllum</taxon>
    </lineage>
</organism>
<proteinExistence type="predicted"/>
<evidence type="ECO:0000256" key="1">
    <source>
        <dbReference type="SAM" id="Phobius"/>
    </source>
</evidence>
<reference evidence="2 3" key="1">
    <citation type="journal article" date="2012" name="Science">
        <title>The Paleozoic origin of enzymatic lignin decomposition reconstructed from 31 fungal genomes.</title>
        <authorList>
            <person name="Floudas D."/>
            <person name="Binder M."/>
            <person name="Riley R."/>
            <person name="Barry K."/>
            <person name="Blanchette R.A."/>
            <person name="Henrissat B."/>
            <person name="Martinez A.T."/>
            <person name="Otillar R."/>
            <person name="Spatafora J.W."/>
            <person name="Yadav J.S."/>
            <person name="Aerts A."/>
            <person name="Benoit I."/>
            <person name="Boyd A."/>
            <person name="Carlson A."/>
            <person name="Copeland A."/>
            <person name="Coutinho P.M."/>
            <person name="de Vries R.P."/>
            <person name="Ferreira P."/>
            <person name="Findley K."/>
            <person name="Foster B."/>
            <person name="Gaskell J."/>
            <person name="Glotzer D."/>
            <person name="Gorecki P."/>
            <person name="Heitman J."/>
            <person name="Hesse C."/>
            <person name="Hori C."/>
            <person name="Igarashi K."/>
            <person name="Jurgens J.A."/>
            <person name="Kallen N."/>
            <person name="Kersten P."/>
            <person name="Kohler A."/>
            <person name="Kuees U."/>
            <person name="Kumar T.K.A."/>
            <person name="Kuo A."/>
            <person name="LaButti K."/>
            <person name="Larrondo L.F."/>
            <person name="Lindquist E."/>
            <person name="Ling A."/>
            <person name="Lombard V."/>
            <person name="Lucas S."/>
            <person name="Lundell T."/>
            <person name="Martin R."/>
            <person name="McLaughlin D.J."/>
            <person name="Morgenstern I."/>
            <person name="Morin E."/>
            <person name="Murat C."/>
            <person name="Nagy L.G."/>
            <person name="Nolan M."/>
            <person name="Ohm R.A."/>
            <person name="Patyshakuliyeva A."/>
            <person name="Rokas A."/>
            <person name="Ruiz-Duenas F.J."/>
            <person name="Sabat G."/>
            <person name="Salamov A."/>
            <person name="Samejima M."/>
            <person name="Schmutz J."/>
            <person name="Slot J.C."/>
            <person name="St John F."/>
            <person name="Stenlid J."/>
            <person name="Sun H."/>
            <person name="Sun S."/>
            <person name="Syed K."/>
            <person name="Tsang A."/>
            <person name="Wiebenga A."/>
            <person name="Young D."/>
            <person name="Pisabarro A."/>
            <person name="Eastwood D.C."/>
            <person name="Martin F."/>
            <person name="Cullen D."/>
            <person name="Grigoriev I.V."/>
            <person name="Hibbett D.S."/>
        </authorList>
    </citation>
    <scope>NUCLEOTIDE SEQUENCE [LARGE SCALE GENOMIC DNA]</scope>
    <source>
        <strain evidence="2 3">ATCC 11539</strain>
    </source>
</reference>
<keyword evidence="1" id="KW-0812">Transmembrane</keyword>
<dbReference type="HOGENOM" id="CLU_154979_0_0_1"/>
<name>S7Q0I1_GLOTA</name>
<accession>S7Q0I1</accession>
<dbReference type="STRING" id="670483.S7Q0I1"/>
<feature type="transmembrane region" description="Helical" evidence="1">
    <location>
        <begin position="20"/>
        <end position="44"/>
    </location>
</feature>
<dbReference type="EMBL" id="KB469306">
    <property type="protein sequence ID" value="EPQ53223.1"/>
    <property type="molecule type" value="Genomic_DNA"/>
</dbReference>
<dbReference type="GeneID" id="19304922"/>
<feature type="transmembrane region" description="Helical" evidence="1">
    <location>
        <begin position="65"/>
        <end position="92"/>
    </location>
</feature>
<sequence>VGLYNLSQVGTGGNQYSATVVNFGTASFALSLVLNFVVTSLIAGRIYHLARKHKDIVPMRHTRQYMNIIIILIESGAVFCFAQVVFVTLWAIRSNAHWIGANPASQIYCIVPTLIIVRVGLGVSTE</sequence>
<evidence type="ECO:0000313" key="2">
    <source>
        <dbReference type="EMBL" id="EPQ53223.1"/>
    </source>
</evidence>
<protein>
    <submittedName>
        <fullName evidence="2">Uncharacterized protein</fullName>
    </submittedName>
</protein>
<keyword evidence="1" id="KW-1133">Transmembrane helix</keyword>
<dbReference type="Proteomes" id="UP000030669">
    <property type="component" value="Unassembled WGS sequence"/>
</dbReference>